<reference evidence="1 4" key="2">
    <citation type="submission" date="2018-07" db="EMBL/GenBank/DDBJ databases">
        <title>Genomic Encyclopedia of Archaeal and Bacterial Type Strains, Phase II (KMG-II): from individual species to whole genera.</title>
        <authorList>
            <person name="Goeker M."/>
        </authorList>
    </citation>
    <scope>NUCLEOTIDE SEQUENCE [LARGE SCALE GENOMIC DNA]</scope>
    <source>
        <strain evidence="1 4">JA575</strain>
    </source>
</reference>
<dbReference type="Proteomes" id="UP000252631">
    <property type="component" value="Unassembled WGS sequence"/>
</dbReference>
<protein>
    <submittedName>
        <fullName evidence="2">Uncharacterized protein</fullName>
    </submittedName>
</protein>
<proteinExistence type="predicted"/>
<evidence type="ECO:0000313" key="3">
    <source>
        <dbReference type="Proteomes" id="UP000252631"/>
    </source>
</evidence>
<accession>A0A336K1C5</accession>
<dbReference type="OrthoDB" id="8138957at2"/>
<name>A0A336K1C5_9BRAD</name>
<organism evidence="2 3">
    <name type="scientific">Rhodopseudomonas pentothenatexigens</name>
    <dbReference type="NCBI Taxonomy" id="999699"/>
    <lineage>
        <taxon>Bacteria</taxon>
        <taxon>Pseudomonadati</taxon>
        <taxon>Pseudomonadota</taxon>
        <taxon>Alphaproteobacteria</taxon>
        <taxon>Hyphomicrobiales</taxon>
        <taxon>Nitrobacteraceae</taxon>
        <taxon>Rhodopseudomonas</taxon>
    </lineage>
</organism>
<sequence>MISPEEGVTSKPDALRVSPEADQVTGRCECCGQISRRVSGTISTADAAVAAYTVWWTVGHIAEHGAEFDLICGRWGDGTTASDRAVVRLHHFIAPTGPAVMVQDASLADGLDRLAAHALRRDDIIGTPRAAEVFGLYDAIALQDARLAELFGAPVPCGPCGPCAERRKLPSRRSRSGPRRGRTI</sequence>
<dbReference type="Proteomes" id="UP000256343">
    <property type="component" value="Unassembled WGS sequence"/>
</dbReference>
<evidence type="ECO:0000313" key="1">
    <source>
        <dbReference type="EMBL" id="RED30498.1"/>
    </source>
</evidence>
<evidence type="ECO:0000313" key="2">
    <source>
        <dbReference type="EMBL" id="SSW92031.1"/>
    </source>
</evidence>
<dbReference type="RefSeq" id="WP_114359072.1">
    <property type="nucleotide sequence ID" value="NZ_QRDT01000016.1"/>
</dbReference>
<dbReference type="EMBL" id="UFQQ01000016">
    <property type="protein sequence ID" value="SSW92031.1"/>
    <property type="molecule type" value="Genomic_DNA"/>
</dbReference>
<gene>
    <name evidence="1" type="ORF">BJ125_1166</name>
    <name evidence="2" type="ORF">SAMN05892882_1166</name>
</gene>
<dbReference type="EMBL" id="QRDT01000016">
    <property type="protein sequence ID" value="RED30498.1"/>
    <property type="molecule type" value="Genomic_DNA"/>
</dbReference>
<evidence type="ECO:0000313" key="4">
    <source>
        <dbReference type="Proteomes" id="UP000256343"/>
    </source>
</evidence>
<keyword evidence="4" id="KW-1185">Reference proteome</keyword>
<reference evidence="2 3" key="1">
    <citation type="submission" date="2017-08" db="EMBL/GenBank/DDBJ databases">
        <authorList>
            <person name="de Groot N.N."/>
        </authorList>
    </citation>
    <scope>NUCLEOTIDE SEQUENCE [LARGE SCALE GENOMIC DNA]</scope>
    <source>
        <strain evidence="2 3">JA575</strain>
    </source>
</reference>
<dbReference type="AlphaFoldDB" id="A0A336K1C5"/>